<feature type="region of interest" description="Disordered" evidence="1">
    <location>
        <begin position="170"/>
        <end position="249"/>
    </location>
</feature>
<feature type="transmembrane region" description="Helical" evidence="2">
    <location>
        <begin position="67"/>
        <end position="88"/>
    </location>
</feature>
<evidence type="ECO:0000256" key="3">
    <source>
        <dbReference type="SAM" id="SignalP"/>
    </source>
</evidence>
<keyword evidence="2" id="KW-1133">Transmembrane helix</keyword>
<reference evidence="4 5" key="2">
    <citation type="journal article" date="2021" name="Genomics">
        <title>High-quality reference genome for Clonorchis sinensis.</title>
        <authorList>
            <person name="Young N.D."/>
            <person name="Stroehlein A.J."/>
            <person name="Kinkar L."/>
            <person name="Wang T."/>
            <person name="Sohn W.M."/>
            <person name="Chang B.C.H."/>
            <person name="Kaur P."/>
            <person name="Weisz D."/>
            <person name="Dudchenko O."/>
            <person name="Aiden E.L."/>
            <person name="Korhonen P.K."/>
            <person name="Gasser R.B."/>
        </authorList>
    </citation>
    <scope>NUCLEOTIDE SEQUENCE [LARGE SCALE GENOMIC DNA]</scope>
    <source>
        <strain evidence="4">Cs-k2</strain>
    </source>
</reference>
<feature type="chain" id="PRO_5035808496" evidence="3">
    <location>
        <begin position="20"/>
        <end position="249"/>
    </location>
</feature>
<dbReference type="Proteomes" id="UP000286415">
    <property type="component" value="Unassembled WGS sequence"/>
</dbReference>
<feature type="compositionally biased region" description="Low complexity" evidence="1">
    <location>
        <begin position="177"/>
        <end position="191"/>
    </location>
</feature>
<dbReference type="EMBL" id="NIRI02000042">
    <property type="protein sequence ID" value="KAG5448012.1"/>
    <property type="molecule type" value="Genomic_DNA"/>
</dbReference>
<organism evidence="4 5">
    <name type="scientific">Clonorchis sinensis</name>
    <name type="common">Chinese liver fluke</name>
    <dbReference type="NCBI Taxonomy" id="79923"/>
    <lineage>
        <taxon>Eukaryota</taxon>
        <taxon>Metazoa</taxon>
        <taxon>Spiralia</taxon>
        <taxon>Lophotrochozoa</taxon>
        <taxon>Platyhelminthes</taxon>
        <taxon>Trematoda</taxon>
        <taxon>Digenea</taxon>
        <taxon>Opisthorchiida</taxon>
        <taxon>Opisthorchiata</taxon>
        <taxon>Opisthorchiidae</taxon>
        <taxon>Clonorchis</taxon>
    </lineage>
</organism>
<dbReference type="OrthoDB" id="10378677at2759"/>
<sequence>MWDGLSTISILSTIVLIAAREQCFVNWQGSERAFVICEEYCCGNATHQYCCSDCFSSINKNRVCEQLLIVIGVVVLLVGSLIICLVLATCSHWDSVSKWADHYCSRQRRCQVTPSRNETHRIRTGMDGTSFPGPVPLPFGFPRLPSYDECSSLSPPPPFTVAAPVITPDVSSAQQTQQVGDPQIQHQQQQQHPVACTGLSTPQTTEGMSNQAYEDDSTAHPPYPPPSYELSVASPTHEHEQQSTTEEQQ</sequence>
<comment type="caution">
    <text evidence="4">The sequence shown here is derived from an EMBL/GenBank/DDBJ whole genome shotgun (WGS) entry which is preliminary data.</text>
</comment>
<keyword evidence="2" id="KW-0812">Transmembrane</keyword>
<evidence type="ECO:0000256" key="1">
    <source>
        <dbReference type="SAM" id="MobiDB-lite"/>
    </source>
</evidence>
<keyword evidence="5" id="KW-1185">Reference proteome</keyword>
<feature type="signal peptide" evidence="3">
    <location>
        <begin position="1"/>
        <end position="19"/>
    </location>
</feature>
<evidence type="ECO:0000313" key="4">
    <source>
        <dbReference type="EMBL" id="KAG5448012.1"/>
    </source>
</evidence>
<proteinExistence type="predicted"/>
<reference evidence="4 5" key="1">
    <citation type="journal article" date="2018" name="Biotechnol. Adv.">
        <title>Improved genomic resources and new bioinformatic workflow for the carcinogenic parasite Clonorchis sinensis: Biotechnological implications.</title>
        <authorList>
            <person name="Wang D."/>
            <person name="Korhonen P.K."/>
            <person name="Gasser R.B."/>
            <person name="Young N.D."/>
        </authorList>
    </citation>
    <scope>NUCLEOTIDE SEQUENCE [LARGE SCALE GENOMIC DNA]</scope>
    <source>
        <strain evidence="4">Cs-k2</strain>
    </source>
</reference>
<evidence type="ECO:0000256" key="2">
    <source>
        <dbReference type="SAM" id="Phobius"/>
    </source>
</evidence>
<dbReference type="AlphaFoldDB" id="A0A8T1MGJ2"/>
<protein>
    <submittedName>
        <fullName evidence="4">Uncharacterized protein</fullName>
    </submittedName>
</protein>
<keyword evidence="2" id="KW-0472">Membrane</keyword>
<feature type="compositionally biased region" description="Polar residues" evidence="1">
    <location>
        <begin position="198"/>
        <end position="212"/>
    </location>
</feature>
<name>A0A8T1MGJ2_CLOSI</name>
<evidence type="ECO:0000313" key="5">
    <source>
        <dbReference type="Proteomes" id="UP000286415"/>
    </source>
</evidence>
<keyword evidence="3" id="KW-0732">Signal</keyword>
<gene>
    <name evidence="4" type="ORF">CSKR_106619</name>
</gene>
<accession>A0A8T1MGJ2</accession>